<evidence type="ECO:0000256" key="5">
    <source>
        <dbReference type="HAMAP-Rule" id="MF_00835"/>
    </source>
</evidence>
<evidence type="ECO:0000256" key="4">
    <source>
        <dbReference type="ARBA" id="ARBA00022756"/>
    </source>
</evidence>
<name>A0A1H0BLV9_9GAMM</name>
<comment type="function">
    <text evidence="5">Converts the free carboxyl group of a malonyl-thioester to its methyl ester by transfer of a methyl group from S-adenosyl-L-methionine (SAM). It allows to synthesize pimeloyl-ACP via the fatty acid synthetic pathway.</text>
</comment>
<dbReference type="InterPro" id="IPR041698">
    <property type="entry name" value="Methyltransf_25"/>
</dbReference>
<dbReference type="CDD" id="cd02440">
    <property type="entry name" value="AdoMet_MTases"/>
    <property type="match status" value="1"/>
</dbReference>
<dbReference type="Pfam" id="PF13649">
    <property type="entry name" value="Methyltransf_25"/>
    <property type="match status" value="1"/>
</dbReference>
<evidence type="ECO:0000256" key="2">
    <source>
        <dbReference type="ARBA" id="ARBA00022679"/>
    </source>
</evidence>
<dbReference type="PANTHER" id="PTHR43591">
    <property type="entry name" value="METHYLTRANSFERASE"/>
    <property type="match status" value="1"/>
</dbReference>
<gene>
    <name evidence="5" type="primary">bioC</name>
    <name evidence="7" type="ORF">SAMN04487951_105135</name>
</gene>
<evidence type="ECO:0000256" key="3">
    <source>
        <dbReference type="ARBA" id="ARBA00022691"/>
    </source>
</evidence>
<evidence type="ECO:0000256" key="1">
    <source>
        <dbReference type="ARBA" id="ARBA00022603"/>
    </source>
</evidence>
<keyword evidence="1 5" id="KW-0489">Methyltransferase</keyword>
<keyword evidence="8" id="KW-1185">Reference proteome</keyword>
<evidence type="ECO:0000313" key="8">
    <source>
        <dbReference type="Proteomes" id="UP000199677"/>
    </source>
</evidence>
<dbReference type="GO" id="GO:0102130">
    <property type="term" value="F:malonyl-CoA methyltransferase activity"/>
    <property type="evidence" value="ECO:0007669"/>
    <property type="project" value="UniProtKB-EC"/>
</dbReference>
<proteinExistence type="inferred from homology"/>
<feature type="domain" description="Methyltransferase" evidence="6">
    <location>
        <begin position="59"/>
        <end position="150"/>
    </location>
</feature>
<dbReference type="SUPFAM" id="SSF53335">
    <property type="entry name" value="S-adenosyl-L-methionine-dependent methyltransferases"/>
    <property type="match status" value="1"/>
</dbReference>
<protein>
    <recommendedName>
        <fullName evidence="5">Malonyl-[acyl-carrier protein] O-methyltransferase</fullName>
        <shortName evidence="5">Malonyl-ACP O-methyltransferase</shortName>
        <ecNumber evidence="5">2.1.1.197</ecNumber>
    </recommendedName>
    <alternativeName>
        <fullName evidence="5">Biotin synthesis protein BioC</fullName>
    </alternativeName>
</protein>
<keyword evidence="2 5" id="KW-0808">Transferase</keyword>
<dbReference type="Gene3D" id="3.40.50.150">
    <property type="entry name" value="Vaccinia Virus protein VP39"/>
    <property type="match status" value="1"/>
</dbReference>
<dbReference type="UniPathway" id="UPA00078"/>
<dbReference type="EC" id="2.1.1.197" evidence="5"/>
<dbReference type="InterPro" id="IPR011814">
    <property type="entry name" value="BioC"/>
</dbReference>
<dbReference type="RefSeq" id="WP_089704297.1">
    <property type="nucleotide sequence ID" value="NZ_FNII01000005.1"/>
</dbReference>
<dbReference type="HAMAP" id="MF_00835">
    <property type="entry name" value="BioC"/>
    <property type="match status" value="1"/>
</dbReference>
<evidence type="ECO:0000313" key="7">
    <source>
        <dbReference type="EMBL" id="SDN46614.1"/>
    </source>
</evidence>
<dbReference type="OrthoDB" id="9760689at2"/>
<dbReference type="InterPro" id="IPR029063">
    <property type="entry name" value="SAM-dependent_MTases_sf"/>
</dbReference>
<dbReference type="EMBL" id="FNII01000005">
    <property type="protein sequence ID" value="SDN46614.1"/>
    <property type="molecule type" value="Genomic_DNA"/>
</dbReference>
<sequence length="267" mass="29142">MSTTTATPALRCPVTSSWQANVARAFSRAAPQYDALASAQRHIGTTLWNHLPDTAGLNILDLGCGTGYWTQRLAKRYPSARLSGLDLAPGMLEEARQRYGDTIHWQQGDAAALPFSGQRFDLVFSNLAIQWCPDIDAVMGEIQRVLSDTGQAYITTLLPGTLSEVADAWQRPEALLTTPSAAELKRAVVNSGLTLARQSAQWRTFYYPDLKAVMASIKGVGAQVARPGARITRAEVAGARERFETLREAQGLPVSYRCFTLQLEKSA</sequence>
<keyword evidence="3 5" id="KW-0949">S-adenosyl-L-methionine</keyword>
<dbReference type="STRING" id="416873.SAMN04487951_105135"/>
<keyword evidence="4 5" id="KW-0093">Biotin biosynthesis</keyword>
<comment type="similarity">
    <text evidence="5">Belongs to the methyltransferase superfamily.</text>
</comment>
<dbReference type="Proteomes" id="UP000199677">
    <property type="component" value="Unassembled WGS sequence"/>
</dbReference>
<reference evidence="8" key="1">
    <citation type="submission" date="2016-10" db="EMBL/GenBank/DDBJ databases">
        <authorList>
            <person name="Varghese N."/>
            <person name="Submissions S."/>
        </authorList>
    </citation>
    <scope>NUCLEOTIDE SEQUENCE [LARGE SCALE GENOMIC DNA]</scope>
    <source>
        <strain evidence="8">CGMCC 1.6494</strain>
    </source>
</reference>
<accession>A0A1H0BLV9</accession>
<dbReference type="AlphaFoldDB" id="A0A1H0BLV9"/>
<comment type="catalytic activity">
    <reaction evidence="5">
        <text>malonyl-[ACP] + S-adenosyl-L-methionine = malonyl-[ACP] methyl ester + S-adenosyl-L-homocysteine</text>
        <dbReference type="Rhea" id="RHEA:17105"/>
        <dbReference type="Rhea" id="RHEA-COMP:9623"/>
        <dbReference type="Rhea" id="RHEA-COMP:9954"/>
        <dbReference type="ChEBI" id="CHEBI:57856"/>
        <dbReference type="ChEBI" id="CHEBI:59789"/>
        <dbReference type="ChEBI" id="CHEBI:78449"/>
        <dbReference type="ChEBI" id="CHEBI:78845"/>
        <dbReference type="EC" id="2.1.1.197"/>
    </reaction>
</comment>
<dbReference type="PANTHER" id="PTHR43591:SF24">
    <property type="entry name" value="2-METHOXY-6-POLYPRENYL-1,4-BENZOQUINOL METHYLASE, MITOCHONDRIAL"/>
    <property type="match status" value="1"/>
</dbReference>
<organism evidence="7 8">
    <name type="scientific">Vreelandella arcis</name>
    <dbReference type="NCBI Taxonomy" id="416873"/>
    <lineage>
        <taxon>Bacteria</taxon>
        <taxon>Pseudomonadati</taxon>
        <taxon>Pseudomonadota</taxon>
        <taxon>Gammaproteobacteria</taxon>
        <taxon>Oceanospirillales</taxon>
        <taxon>Halomonadaceae</taxon>
        <taxon>Vreelandella</taxon>
    </lineage>
</organism>
<evidence type="ECO:0000259" key="6">
    <source>
        <dbReference type="Pfam" id="PF13649"/>
    </source>
</evidence>
<dbReference type="GO" id="GO:0032259">
    <property type="term" value="P:methylation"/>
    <property type="evidence" value="ECO:0007669"/>
    <property type="project" value="UniProtKB-KW"/>
</dbReference>
<dbReference type="GO" id="GO:0010340">
    <property type="term" value="F:carboxyl-O-methyltransferase activity"/>
    <property type="evidence" value="ECO:0007669"/>
    <property type="project" value="UniProtKB-UniRule"/>
</dbReference>
<comment type="pathway">
    <text evidence="5">Cofactor biosynthesis; biotin biosynthesis.</text>
</comment>
<dbReference type="GO" id="GO:0009102">
    <property type="term" value="P:biotin biosynthetic process"/>
    <property type="evidence" value="ECO:0007669"/>
    <property type="project" value="UniProtKB-UniRule"/>
</dbReference>